<feature type="transmembrane region" description="Helical" evidence="2">
    <location>
        <begin position="12"/>
        <end position="37"/>
    </location>
</feature>
<reference evidence="3" key="1">
    <citation type="submission" date="2020-03" db="EMBL/GenBank/DDBJ databases">
        <authorList>
            <person name="Weist P."/>
        </authorList>
    </citation>
    <scope>NUCLEOTIDE SEQUENCE</scope>
</reference>
<evidence type="ECO:0000256" key="2">
    <source>
        <dbReference type="SAM" id="Phobius"/>
    </source>
</evidence>
<evidence type="ECO:0000313" key="4">
    <source>
        <dbReference type="Proteomes" id="UP001153269"/>
    </source>
</evidence>
<keyword evidence="4" id="KW-1185">Reference proteome</keyword>
<protein>
    <submittedName>
        <fullName evidence="3">Uncharacterized protein</fullName>
    </submittedName>
</protein>
<evidence type="ECO:0000256" key="1">
    <source>
        <dbReference type="SAM" id="MobiDB-lite"/>
    </source>
</evidence>
<proteinExistence type="predicted"/>
<keyword evidence="2" id="KW-0812">Transmembrane</keyword>
<dbReference type="Proteomes" id="UP001153269">
    <property type="component" value="Unassembled WGS sequence"/>
</dbReference>
<sequence>MTALATNYKIFAVSRLLVGLMNGGIGLVSFVLTQVYVGKSYWATTVKTTPQKHCHSPFSTLSWFRPPASAPCSSLKTQQLPSDCITPGSHRTRKRRGSDAEATRKRGVSANPWRAGAWLVTPDAVATPKRRRCGLTWEWMGARGLALRLRLASASLRVRCEPGVERRLVQRRRNWKVLLRMR</sequence>
<evidence type="ECO:0000313" key="3">
    <source>
        <dbReference type="EMBL" id="CAB1442723.1"/>
    </source>
</evidence>
<dbReference type="EMBL" id="CADEAL010002902">
    <property type="protein sequence ID" value="CAB1442723.1"/>
    <property type="molecule type" value="Genomic_DNA"/>
</dbReference>
<feature type="region of interest" description="Disordered" evidence="1">
    <location>
        <begin position="83"/>
        <end position="107"/>
    </location>
</feature>
<gene>
    <name evidence="3" type="ORF">PLEPLA_LOCUS30441</name>
</gene>
<comment type="caution">
    <text evidence="3">The sequence shown here is derived from an EMBL/GenBank/DDBJ whole genome shotgun (WGS) entry which is preliminary data.</text>
</comment>
<name>A0A9N7V4J8_PLEPL</name>
<keyword evidence="2" id="KW-0472">Membrane</keyword>
<keyword evidence="2" id="KW-1133">Transmembrane helix</keyword>
<dbReference type="AlphaFoldDB" id="A0A9N7V4J8"/>
<organism evidence="3 4">
    <name type="scientific">Pleuronectes platessa</name>
    <name type="common">European plaice</name>
    <dbReference type="NCBI Taxonomy" id="8262"/>
    <lineage>
        <taxon>Eukaryota</taxon>
        <taxon>Metazoa</taxon>
        <taxon>Chordata</taxon>
        <taxon>Craniata</taxon>
        <taxon>Vertebrata</taxon>
        <taxon>Euteleostomi</taxon>
        <taxon>Actinopterygii</taxon>
        <taxon>Neopterygii</taxon>
        <taxon>Teleostei</taxon>
        <taxon>Neoteleostei</taxon>
        <taxon>Acanthomorphata</taxon>
        <taxon>Carangaria</taxon>
        <taxon>Pleuronectiformes</taxon>
        <taxon>Pleuronectoidei</taxon>
        <taxon>Pleuronectidae</taxon>
        <taxon>Pleuronectes</taxon>
    </lineage>
</organism>
<accession>A0A9N7V4J8</accession>